<dbReference type="InterPro" id="IPR001567">
    <property type="entry name" value="Pept_M3A_M3B_dom"/>
</dbReference>
<dbReference type="Gene3D" id="1.10.1370.10">
    <property type="entry name" value="Neurolysin, domain 3"/>
    <property type="match status" value="1"/>
</dbReference>
<name>A0A8G0KSW3_9FLAO</name>
<keyword evidence="6 7" id="KW-0482">Metalloprotease</keyword>
<dbReference type="EMBL" id="CP067378">
    <property type="protein sequence ID" value="QYS89587.1"/>
    <property type="molecule type" value="Genomic_DNA"/>
</dbReference>
<comment type="cofactor">
    <cofactor evidence="7">
        <name>Zn(2+)</name>
        <dbReference type="ChEBI" id="CHEBI:29105"/>
    </cofactor>
    <text evidence="7">Binds 1 zinc ion.</text>
</comment>
<dbReference type="Gene3D" id="1.10.1370.40">
    <property type="match status" value="1"/>
</dbReference>
<evidence type="ECO:0000313" key="9">
    <source>
        <dbReference type="EMBL" id="QYS89587.1"/>
    </source>
</evidence>
<dbReference type="PANTHER" id="PTHR43660:SF1">
    <property type="entry name" value="DIPEPTIDYL CARBOXYPEPTIDASE"/>
    <property type="match status" value="1"/>
</dbReference>
<keyword evidence="2 7" id="KW-0645">Protease</keyword>
<proteinExistence type="inferred from homology"/>
<evidence type="ECO:0000256" key="5">
    <source>
        <dbReference type="ARBA" id="ARBA00022833"/>
    </source>
</evidence>
<dbReference type="GO" id="GO:0046872">
    <property type="term" value="F:metal ion binding"/>
    <property type="evidence" value="ECO:0007669"/>
    <property type="project" value="UniProtKB-UniRule"/>
</dbReference>
<dbReference type="Gene3D" id="3.40.390.10">
    <property type="entry name" value="Collagenase (Catalytic Domain)"/>
    <property type="match status" value="1"/>
</dbReference>
<evidence type="ECO:0000256" key="3">
    <source>
        <dbReference type="ARBA" id="ARBA00022723"/>
    </source>
</evidence>
<dbReference type="PANTHER" id="PTHR43660">
    <property type="entry name" value="DIPEPTIDYL CARBOXYPEPTIDASE"/>
    <property type="match status" value="1"/>
</dbReference>
<dbReference type="Pfam" id="PF01432">
    <property type="entry name" value="Peptidase_M3"/>
    <property type="match status" value="1"/>
</dbReference>
<keyword evidence="3 7" id="KW-0479">Metal-binding</keyword>
<dbReference type="AlphaFoldDB" id="A0A8G0KSW3"/>
<gene>
    <name evidence="9" type="ORF">JJC05_04785</name>
</gene>
<dbReference type="InterPro" id="IPR034005">
    <property type="entry name" value="M3A_DCP"/>
</dbReference>
<keyword evidence="4 7" id="KW-0378">Hydrolase</keyword>
<evidence type="ECO:0000259" key="8">
    <source>
        <dbReference type="Pfam" id="PF01432"/>
    </source>
</evidence>
<dbReference type="Proteomes" id="UP000824721">
    <property type="component" value="Chromosome"/>
</dbReference>
<evidence type="ECO:0000256" key="6">
    <source>
        <dbReference type="ARBA" id="ARBA00023049"/>
    </source>
</evidence>
<dbReference type="InterPro" id="IPR045090">
    <property type="entry name" value="Pept_M3A_M3B"/>
</dbReference>
<sequence length="675" mass="77651">MKNLVRKFQTKHDTAPFQSIKMEDYKPAIIEAIELAKKEINAIITNPETPTFQNTIEALAFSGQTLDRITSIFFNLNAAETSDQMQQIAQEVSPLLTEFSNDITLNTDLFNRIKNVYEQKETLLLTPEQTTLLDKKYKSFTRNGALLPEDKKNRLRAIDTELSKLSLTFGENVLAETNNYELLITKEEDLKGLPQDTIDTALALAKNKNKEGWLFTLNMPSYLPFVTYAENRTLRKELSIAYGKKAFQDNAYNNEQIVVKIVTLRHERANLLGYETHAHFVLEERMAQSPEKVTAFLNDLLQKAKPASQREFNQLENYAKQLDKIEQLEKWDGAYYSEKLKQELFNLDDEKLKPYFQLENVEKGAFEIANRLFGLQFTEVFDIDKYHEEVHTFEVTNEKGDLVAIFYSDYFPREGKRNGAWMTSFKPQYIKDGINERPHVSIVCNFTKPTPTKPSLLTFQEVTTLFHEFGHALHGMLANTTYPSLSGTSVFWDFVELPSQVMENWCYEPEALALFAKHYKTGEVIPQEYVNKIKESASFLEGMATLRQLSFGLLDMDFHGQNPSKITSVKAFEKQSMANTMLYPDVTENCMSVAFSHIFQGGYSSGYYSYKWAEVLDADAFEYFKENGIFNKEIATKFKDYVLSQGGTEHPMTLYKKFRGQEPKPEALLKRAGLL</sequence>
<dbReference type="GO" id="GO:0004222">
    <property type="term" value="F:metalloendopeptidase activity"/>
    <property type="evidence" value="ECO:0007669"/>
    <property type="project" value="InterPro"/>
</dbReference>
<dbReference type="InterPro" id="IPR024077">
    <property type="entry name" value="Neurolysin/TOP_dom2"/>
</dbReference>
<reference evidence="9" key="1">
    <citation type="submission" date="2020-12" db="EMBL/GenBank/DDBJ databases">
        <title>Genome sequencing of genetic groups of Flavobacterium columnare.</title>
        <authorList>
            <person name="Waldbieser G.C."/>
            <person name="Griffin M.J."/>
            <person name="LaFrentz B.R."/>
        </authorList>
    </citation>
    <scope>NUCLEOTIDE SEQUENCE</scope>
    <source>
        <strain evidence="9">90-106</strain>
    </source>
</reference>
<dbReference type="GO" id="GO:0005829">
    <property type="term" value="C:cytosol"/>
    <property type="evidence" value="ECO:0007669"/>
    <property type="project" value="TreeGrafter"/>
</dbReference>
<dbReference type="InterPro" id="IPR024079">
    <property type="entry name" value="MetalloPept_cat_dom_sf"/>
</dbReference>
<dbReference type="KEGG" id="fdv:JJC05_04785"/>
<keyword evidence="5 7" id="KW-0862">Zinc</keyword>
<dbReference type="CDD" id="cd06456">
    <property type="entry name" value="M3A_DCP"/>
    <property type="match status" value="1"/>
</dbReference>
<dbReference type="FunFam" id="3.40.390.10:FF:000009">
    <property type="entry name" value="Oligopeptidase A"/>
    <property type="match status" value="1"/>
</dbReference>
<dbReference type="GO" id="GO:0004180">
    <property type="term" value="F:carboxypeptidase activity"/>
    <property type="evidence" value="ECO:0007669"/>
    <property type="project" value="TreeGrafter"/>
</dbReference>
<evidence type="ECO:0000256" key="7">
    <source>
        <dbReference type="RuleBase" id="RU003435"/>
    </source>
</evidence>
<evidence type="ECO:0000256" key="2">
    <source>
        <dbReference type="ARBA" id="ARBA00022670"/>
    </source>
</evidence>
<accession>A0A8G0KSW3</accession>
<comment type="similarity">
    <text evidence="1 7">Belongs to the peptidase M3 family.</text>
</comment>
<evidence type="ECO:0000256" key="4">
    <source>
        <dbReference type="ARBA" id="ARBA00022801"/>
    </source>
</evidence>
<organism evidence="9">
    <name type="scientific">Flavobacterium columnare</name>
    <dbReference type="NCBI Taxonomy" id="996"/>
    <lineage>
        <taxon>Bacteria</taxon>
        <taxon>Pseudomonadati</taxon>
        <taxon>Bacteroidota</taxon>
        <taxon>Flavobacteriia</taxon>
        <taxon>Flavobacteriales</taxon>
        <taxon>Flavobacteriaceae</taxon>
        <taxon>Flavobacterium</taxon>
    </lineage>
</organism>
<dbReference type="GO" id="GO:0006508">
    <property type="term" value="P:proteolysis"/>
    <property type="evidence" value="ECO:0007669"/>
    <property type="project" value="UniProtKB-KW"/>
</dbReference>
<feature type="domain" description="Peptidase M3A/M3B catalytic" evidence="8">
    <location>
        <begin position="226"/>
        <end position="673"/>
    </location>
</feature>
<dbReference type="SUPFAM" id="SSF55486">
    <property type="entry name" value="Metalloproteases ('zincins'), catalytic domain"/>
    <property type="match status" value="1"/>
</dbReference>
<protein>
    <submittedName>
        <fullName evidence="9">M3 family metallopeptidase</fullName>
    </submittedName>
</protein>
<evidence type="ECO:0000256" key="1">
    <source>
        <dbReference type="ARBA" id="ARBA00006040"/>
    </source>
</evidence>